<protein>
    <submittedName>
        <fullName evidence="1">Uncharacterized protein</fullName>
    </submittedName>
</protein>
<name>A0A8T2N7H9_9TELE</name>
<sequence length="191" mass="20988">MPLPSGKVEVCHRSQRAARTWTGGDRDACTHALSEEQGSNTRERSGLSGRVTFSTQHTRGWCEEESHSITCLSWPQLICVTLGEQEKDIVIGVAMGEHWENPQTISMTPADWAKRLHNLQGTGKNMRENFKLVSYLHHLELLVVSIPGDELAVFAPSRHQCATAQHAEGKDTPLVCSLDGMADAVSACRGL</sequence>
<accession>A0A8T2N7H9</accession>
<dbReference type="AlphaFoldDB" id="A0A8T2N7H9"/>
<reference evidence="1" key="1">
    <citation type="thesis" date="2021" institute="BYU ScholarsArchive" country="Provo, UT, USA">
        <title>Applications of and Algorithms for Genome Assembly and Genomic Analyses with an Emphasis on Marine Teleosts.</title>
        <authorList>
            <person name="Pickett B.D."/>
        </authorList>
    </citation>
    <scope>NUCLEOTIDE SEQUENCE</scope>
    <source>
        <strain evidence="1">HI-2016</strain>
    </source>
</reference>
<organism evidence="1 2">
    <name type="scientific">Albula glossodonta</name>
    <name type="common">roundjaw bonefish</name>
    <dbReference type="NCBI Taxonomy" id="121402"/>
    <lineage>
        <taxon>Eukaryota</taxon>
        <taxon>Metazoa</taxon>
        <taxon>Chordata</taxon>
        <taxon>Craniata</taxon>
        <taxon>Vertebrata</taxon>
        <taxon>Euteleostomi</taxon>
        <taxon>Actinopterygii</taxon>
        <taxon>Neopterygii</taxon>
        <taxon>Teleostei</taxon>
        <taxon>Albuliformes</taxon>
        <taxon>Albulidae</taxon>
        <taxon>Albula</taxon>
    </lineage>
</organism>
<dbReference type="Proteomes" id="UP000824540">
    <property type="component" value="Unassembled WGS sequence"/>
</dbReference>
<dbReference type="EMBL" id="JAFBMS010000102">
    <property type="protein sequence ID" value="KAG9336315.1"/>
    <property type="molecule type" value="Genomic_DNA"/>
</dbReference>
<gene>
    <name evidence="1" type="ORF">JZ751_002662</name>
</gene>
<comment type="caution">
    <text evidence="1">The sequence shown here is derived from an EMBL/GenBank/DDBJ whole genome shotgun (WGS) entry which is preliminary data.</text>
</comment>
<evidence type="ECO:0000313" key="2">
    <source>
        <dbReference type="Proteomes" id="UP000824540"/>
    </source>
</evidence>
<proteinExistence type="predicted"/>
<keyword evidence="2" id="KW-1185">Reference proteome</keyword>
<evidence type="ECO:0000313" key="1">
    <source>
        <dbReference type="EMBL" id="KAG9336315.1"/>
    </source>
</evidence>